<evidence type="ECO:0000313" key="3">
    <source>
        <dbReference type="Proteomes" id="UP000272025"/>
    </source>
</evidence>
<keyword evidence="3" id="KW-1185">Reference proteome</keyword>
<sequence>MEQSMDGGGVSMKEEKKKKRKKKKKSSTKGQGKRSPQVRRGKGKLKSTDTDDKYQEAVQRWAMYTTLRVQAKRL</sequence>
<accession>A0A3N2PQF4</accession>
<feature type="compositionally biased region" description="Basic residues" evidence="1">
    <location>
        <begin position="16"/>
        <end position="27"/>
    </location>
</feature>
<gene>
    <name evidence="2" type="ORF">SODALDRAFT_206294</name>
</gene>
<reference evidence="2 3" key="1">
    <citation type="journal article" date="2018" name="Mol. Ecol.">
        <title>The obligate alkalophilic soda-lake fungus Sodiomyces alkalinus has shifted to a protein diet.</title>
        <authorList>
            <person name="Grum-Grzhimaylo A.A."/>
            <person name="Falkoski D.L."/>
            <person name="van den Heuvel J."/>
            <person name="Valero-Jimenez C.A."/>
            <person name="Min B."/>
            <person name="Choi I.G."/>
            <person name="Lipzen A."/>
            <person name="Daum C.G."/>
            <person name="Aanen D.K."/>
            <person name="Tsang A."/>
            <person name="Henrissat B."/>
            <person name="Bilanenko E.N."/>
            <person name="de Vries R.P."/>
            <person name="van Kan J.A.L."/>
            <person name="Grigoriev I.V."/>
            <person name="Debets A.J.M."/>
        </authorList>
    </citation>
    <scope>NUCLEOTIDE SEQUENCE [LARGE SCALE GENOMIC DNA]</scope>
    <source>
        <strain evidence="2 3">F11</strain>
    </source>
</reference>
<evidence type="ECO:0000313" key="2">
    <source>
        <dbReference type="EMBL" id="ROT36743.1"/>
    </source>
</evidence>
<dbReference type="Proteomes" id="UP000272025">
    <property type="component" value="Unassembled WGS sequence"/>
</dbReference>
<proteinExistence type="predicted"/>
<feature type="region of interest" description="Disordered" evidence="1">
    <location>
        <begin position="1"/>
        <end position="52"/>
    </location>
</feature>
<evidence type="ECO:0000256" key="1">
    <source>
        <dbReference type="SAM" id="MobiDB-lite"/>
    </source>
</evidence>
<dbReference type="RefSeq" id="XP_028464549.1">
    <property type="nucleotide sequence ID" value="XM_028607243.1"/>
</dbReference>
<name>A0A3N2PQF4_SODAK</name>
<protein>
    <submittedName>
        <fullName evidence="2">Uncharacterized protein</fullName>
    </submittedName>
</protein>
<dbReference type="EMBL" id="ML119058">
    <property type="protein sequence ID" value="ROT36743.1"/>
    <property type="molecule type" value="Genomic_DNA"/>
</dbReference>
<organism evidence="2 3">
    <name type="scientific">Sodiomyces alkalinus (strain CBS 110278 / VKM F-3762 / F11)</name>
    <name type="common">Alkaliphilic filamentous fungus</name>
    <dbReference type="NCBI Taxonomy" id="1314773"/>
    <lineage>
        <taxon>Eukaryota</taxon>
        <taxon>Fungi</taxon>
        <taxon>Dikarya</taxon>
        <taxon>Ascomycota</taxon>
        <taxon>Pezizomycotina</taxon>
        <taxon>Sordariomycetes</taxon>
        <taxon>Hypocreomycetidae</taxon>
        <taxon>Glomerellales</taxon>
        <taxon>Plectosphaerellaceae</taxon>
        <taxon>Sodiomyces</taxon>
    </lineage>
</organism>
<feature type="compositionally biased region" description="Gly residues" evidence="1">
    <location>
        <begin position="1"/>
        <end position="10"/>
    </location>
</feature>
<dbReference type="GeneID" id="39575721"/>
<dbReference type="AlphaFoldDB" id="A0A3N2PQF4"/>
<feature type="compositionally biased region" description="Basic residues" evidence="1">
    <location>
        <begin position="36"/>
        <end position="45"/>
    </location>
</feature>